<dbReference type="PANTHER" id="PTHR33911">
    <property type="entry name" value="RRNA-PROCESSING PROTEIN EFG1"/>
    <property type="match status" value="1"/>
</dbReference>
<feature type="region of interest" description="Disordered" evidence="10">
    <location>
        <begin position="286"/>
        <end position="370"/>
    </location>
</feature>
<dbReference type="RefSeq" id="XP_049140004.1">
    <property type="nucleotide sequence ID" value="XM_049282861.1"/>
</dbReference>
<dbReference type="GO" id="GO:0030688">
    <property type="term" value="C:preribosome, small subunit precursor"/>
    <property type="evidence" value="ECO:0007669"/>
    <property type="project" value="TreeGrafter"/>
</dbReference>
<proteinExistence type="inferred from homology"/>
<feature type="compositionally biased region" description="Acidic residues" evidence="10">
    <location>
        <begin position="223"/>
        <end position="233"/>
    </location>
</feature>
<dbReference type="EMBL" id="CP019474">
    <property type="protein sequence ID" value="UQC78367.1"/>
    <property type="molecule type" value="Genomic_DNA"/>
</dbReference>
<evidence type="ECO:0000256" key="1">
    <source>
        <dbReference type="ARBA" id="ARBA00002773"/>
    </source>
</evidence>
<feature type="compositionally biased region" description="Basic and acidic residues" evidence="10">
    <location>
        <begin position="349"/>
        <end position="359"/>
    </location>
</feature>
<protein>
    <recommendedName>
        <fullName evidence="4">rRNA-processing protein EFG1</fullName>
    </recommendedName>
    <alternativeName>
        <fullName evidence="5">rRNA-processing protein efg1</fullName>
    </alternativeName>
</protein>
<sequence>RSSRCHRQFFILHTAFWPTSTTDHIATPQFKHKSRRIFTTQSIEMGTKRAYSEVAAEGTIPDDTHEQQQQSGSEDGEHENKRFNTTKKKSRAKEGTTNWNKTRSRDIRRLLQSGKQLPATKRNELEQELEALQERVEEHNFKKRRGDMIQKYHMVRFFERKKAERLLKQLRKKLQQSEDPEEKKRLEAEAHVAEVDVAYARFFPLMERYESLYPNKDKNAKEEGDEDKAEEEQQQQKEQAEADADADADAKPSKQPKALQFLHAERPKMWATIEKVLPEGEVALYRLRDRRSPADGPAKRQARPQRPARQTQQTRPQRVKEEDPWVARSKKTFEKKRDPKQPMNRRERRAADRKAPAKVEEEDDGTGFFE</sequence>
<name>A0A9Q8WD44_9PEZI</name>
<evidence type="ECO:0000256" key="10">
    <source>
        <dbReference type="SAM" id="MobiDB-lite"/>
    </source>
</evidence>
<evidence type="ECO:0000256" key="6">
    <source>
        <dbReference type="ARBA" id="ARBA00022552"/>
    </source>
</evidence>
<dbReference type="GeneID" id="73337871"/>
<evidence type="ECO:0000313" key="11">
    <source>
        <dbReference type="EMBL" id="UQC78367.1"/>
    </source>
</evidence>
<dbReference type="PANTHER" id="PTHR33911:SF1">
    <property type="entry name" value="RRNA-PROCESSING PROTEIN EFG1"/>
    <property type="match status" value="1"/>
</dbReference>
<dbReference type="GO" id="GO:0000462">
    <property type="term" value="P:maturation of SSU-rRNA from tricistronic rRNA transcript (SSU-rRNA, 5.8S rRNA, LSU-rRNA)"/>
    <property type="evidence" value="ECO:0007669"/>
    <property type="project" value="TreeGrafter"/>
</dbReference>
<dbReference type="KEGG" id="clup:CLUP02_03844"/>
<dbReference type="Proteomes" id="UP000830671">
    <property type="component" value="Chromosome 2"/>
</dbReference>
<dbReference type="InterPro" id="IPR019310">
    <property type="entry name" value="Efg1"/>
</dbReference>
<evidence type="ECO:0000256" key="2">
    <source>
        <dbReference type="ARBA" id="ARBA00004604"/>
    </source>
</evidence>
<evidence type="ECO:0000256" key="3">
    <source>
        <dbReference type="ARBA" id="ARBA00006916"/>
    </source>
</evidence>
<reference evidence="11" key="1">
    <citation type="journal article" date="2021" name="Mol. Plant Microbe Interact.">
        <title>Complete Genome Sequence of the Plant-Pathogenic Fungus Colletotrichum lupini.</title>
        <authorList>
            <person name="Baroncelli R."/>
            <person name="Pensec F."/>
            <person name="Da Lio D."/>
            <person name="Boufleur T."/>
            <person name="Vicente I."/>
            <person name="Sarrocco S."/>
            <person name="Picot A."/>
            <person name="Baraldi E."/>
            <person name="Sukno S."/>
            <person name="Thon M."/>
            <person name="Le Floch G."/>
        </authorList>
    </citation>
    <scope>NUCLEOTIDE SEQUENCE</scope>
    <source>
        <strain evidence="11">IMI 504893</strain>
    </source>
</reference>
<feature type="compositionally biased region" description="Acidic residues" evidence="10">
    <location>
        <begin position="360"/>
        <end position="370"/>
    </location>
</feature>
<evidence type="ECO:0000256" key="8">
    <source>
        <dbReference type="ARBA" id="ARBA00023242"/>
    </source>
</evidence>
<organism evidence="11 12">
    <name type="scientific">Colletotrichum lupini</name>
    <dbReference type="NCBI Taxonomy" id="145971"/>
    <lineage>
        <taxon>Eukaryota</taxon>
        <taxon>Fungi</taxon>
        <taxon>Dikarya</taxon>
        <taxon>Ascomycota</taxon>
        <taxon>Pezizomycotina</taxon>
        <taxon>Sordariomycetes</taxon>
        <taxon>Hypocreomycetidae</taxon>
        <taxon>Glomerellales</taxon>
        <taxon>Glomerellaceae</taxon>
        <taxon>Colletotrichum</taxon>
        <taxon>Colletotrichum acutatum species complex</taxon>
    </lineage>
</organism>
<comment type="similarity">
    <text evidence="3">Belongs to the EFG1 family.</text>
</comment>
<evidence type="ECO:0000256" key="4">
    <source>
        <dbReference type="ARBA" id="ARBA00018689"/>
    </source>
</evidence>
<keyword evidence="6" id="KW-0698">rRNA processing</keyword>
<gene>
    <name evidence="11" type="ORF">CLUP02_03844</name>
</gene>
<comment type="subcellular location">
    <subcellularLocation>
        <location evidence="2">Nucleus</location>
        <location evidence="2">Nucleolus</location>
    </subcellularLocation>
</comment>
<evidence type="ECO:0000256" key="7">
    <source>
        <dbReference type="ARBA" id="ARBA00023054"/>
    </source>
</evidence>
<keyword evidence="7 9" id="KW-0175">Coiled coil</keyword>
<keyword evidence="12" id="KW-1185">Reference proteome</keyword>
<evidence type="ECO:0000256" key="9">
    <source>
        <dbReference type="SAM" id="Coils"/>
    </source>
</evidence>
<feature type="non-terminal residue" evidence="11">
    <location>
        <position position="1"/>
    </location>
</feature>
<evidence type="ECO:0000256" key="5">
    <source>
        <dbReference type="ARBA" id="ARBA00019827"/>
    </source>
</evidence>
<comment type="function">
    <text evidence="1">Involved in rRNA processing.</text>
</comment>
<accession>A0A9Q8WD44</accession>
<evidence type="ECO:0000313" key="12">
    <source>
        <dbReference type="Proteomes" id="UP000830671"/>
    </source>
</evidence>
<dbReference type="AlphaFoldDB" id="A0A9Q8WD44"/>
<dbReference type="GO" id="GO:0005730">
    <property type="term" value="C:nucleolus"/>
    <property type="evidence" value="ECO:0007669"/>
    <property type="project" value="UniProtKB-SubCell"/>
</dbReference>
<dbReference type="Pfam" id="PF10153">
    <property type="entry name" value="Efg1"/>
    <property type="match status" value="1"/>
</dbReference>
<keyword evidence="8" id="KW-0539">Nucleus</keyword>
<feature type="compositionally biased region" description="Low complexity" evidence="10">
    <location>
        <begin position="304"/>
        <end position="316"/>
    </location>
</feature>
<feature type="region of interest" description="Disordered" evidence="10">
    <location>
        <begin position="59"/>
        <end position="122"/>
    </location>
</feature>
<feature type="compositionally biased region" description="Basic and acidic residues" evidence="10">
    <location>
        <begin position="318"/>
        <end position="340"/>
    </location>
</feature>
<feature type="coiled-coil region" evidence="9">
    <location>
        <begin position="122"/>
        <end position="180"/>
    </location>
</feature>
<feature type="region of interest" description="Disordered" evidence="10">
    <location>
        <begin position="214"/>
        <end position="262"/>
    </location>
</feature>
<dbReference type="InterPro" id="IPR050786">
    <property type="entry name" value="EFG1_rRNA-proc"/>
</dbReference>